<evidence type="ECO:0000256" key="5">
    <source>
        <dbReference type="ARBA" id="ARBA00022917"/>
    </source>
</evidence>
<dbReference type="NCBIfam" id="TIGR00388">
    <property type="entry name" value="glyQ"/>
    <property type="match status" value="1"/>
</dbReference>
<organism evidence="10 11">
    <name type="scientific">Microbacterium foliorum</name>
    <dbReference type="NCBI Taxonomy" id="104336"/>
    <lineage>
        <taxon>Bacteria</taxon>
        <taxon>Bacillati</taxon>
        <taxon>Actinomycetota</taxon>
        <taxon>Actinomycetes</taxon>
        <taxon>Micrococcales</taxon>
        <taxon>Microbacteriaceae</taxon>
        <taxon>Microbacterium</taxon>
    </lineage>
</organism>
<evidence type="ECO:0000256" key="3">
    <source>
        <dbReference type="ARBA" id="ARBA00022741"/>
    </source>
</evidence>
<dbReference type="PANTHER" id="PTHR30075">
    <property type="entry name" value="GLYCYL-TRNA SYNTHETASE"/>
    <property type="match status" value="1"/>
</dbReference>
<evidence type="ECO:0000313" key="11">
    <source>
        <dbReference type="Proteomes" id="UP000033572"/>
    </source>
</evidence>
<dbReference type="NCBIfam" id="NF011499">
    <property type="entry name" value="PRK14908.1"/>
    <property type="match status" value="1"/>
</dbReference>
<reference evidence="10 11" key="1">
    <citation type="submission" date="2015-02" db="EMBL/GenBank/DDBJ databases">
        <title>Draft genome sequences of ten Microbacterium spp. with emphasis on heavy metal contaminated environments.</title>
        <authorList>
            <person name="Corretto E."/>
        </authorList>
    </citation>
    <scope>NUCLEOTIDE SEQUENCE [LARGE SCALE GENOMIC DNA]</scope>
    <source>
        <strain evidence="10 11">DSM 12966</strain>
    </source>
</reference>
<gene>
    <name evidence="8 10" type="primary">glyQ</name>
    <name evidence="9" type="synonym">glyS</name>
    <name evidence="10" type="ORF">RN50_02255</name>
</gene>
<keyword evidence="3 9" id="KW-0547">Nucleotide-binding</keyword>
<dbReference type="EMBL" id="JYIU01000044">
    <property type="protein sequence ID" value="KJL20076.1"/>
    <property type="molecule type" value="Genomic_DNA"/>
</dbReference>
<dbReference type="GO" id="GO:0005524">
    <property type="term" value="F:ATP binding"/>
    <property type="evidence" value="ECO:0007669"/>
    <property type="project" value="UniProtKB-UniRule"/>
</dbReference>
<dbReference type="SUPFAM" id="SSF55681">
    <property type="entry name" value="Class II aaRS and biotin synthetases"/>
    <property type="match status" value="1"/>
</dbReference>
<dbReference type="NCBIfam" id="TIGR00211">
    <property type="entry name" value="glyS"/>
    <property type="match status" value="1"/>
</dbReference>
<comment type="subcellular location">
    <subcellularLocation>
        <location evidence="9">Cytoplasm</location>
    </subcellularLocation>
</comment>
<evidence type="ECO:0000256" key="8">
    <source>
        <dbReference type="HAMAP-Rule" id="MF_00254"/>
    </source>
</evidence>
<dbReference type="PROSITE" id="PS50861">
    <property type="entry name" value="AA_TRNA_LIGASE_II_GLYAB"/>
    <property type="match status" value="2"/>
</dbReference>
<evidence type="ECO:0000256" key="9">
    <source>
        <dbReference type="HAMAP-Rule" id="MF_00255"/>
    </source>
</evidence>
<dbReference type="RefSeq" id="WP_208856524.1">
    <property type="nucleotide sequence ID" value="NZ_CP031425.1"/>
</dbReference>
<keyword evidence="9" id="KW-0963">Cytoplasm</keyword>
<dbReference type="GO" id="GO:0004820">
    <property type="term" value="F:glycine-tRNA ligase activity"/>
    <property type="evidence" value="ECO:0007669"/>
    <property type="project" value="UniProtKB-UniRule"/>
</dbReference>
<keyword evidence="4 9" id="KW-0067">ATP-binding</keyword>
<dbReference type="NCBIfam" id="NF006827">
    <property type="entry name" value="PRK09348.1"/>
    <property type="match status" value="1"/>
</dbReference>
<accession>A0A0F0KLC1</accession>
<evidence type="ECO:0000256" key="6">
    <source>
        <dbReference type="ARBA" id="ARBA00023146"/>
    </source>
</evidence>
<evidence type="ECO:0000256" key="4">
    <source>
        <dbReference type="ARBA" id="ARBA00022840"/>
    </source>
</evidence>
<comment type="subunit">
    <text evidence="9">Tetramer of two alpha and two beta subunits.</text>
</comment>
<dbReference type="PATRIC" id="fig|104336.4.peg.2296"/>
<dbReference type="InterPro" id="IPR002310">
    <property type="entry name" value="Gly-tRNA_ligase_asu"/>
</dbReference>
<dbReference type="Gene3D" id="3.30.930.10">
    <property type="entry name" value="Bira Bifunctional Protein, Domain 2"/>
    <property type="match status" value="1"/>
</dbReference>
<keyword evidence="11" id="KW-1185">Reference proteome</keyword>
<keyword evidence="2 9" id="KW-0436">Ligase</keyword>
<keyword evidence="5 9" id="KW-0648">Protein biosynthesis</keyword>
<dbReference type="HAMAP" id="MF_00255">
    <property type="entry name" value="Gly_tRNA_synth_beta"/>
    <property type="match status" value="1"/>
</dbReference>
<proteinExistence type="inferred from homology"/>
<name>A0A0F0KLC1_9MICO</name>
<dbReference type="AlphaFoldDB" id="A0A0F0KLC1"/>
<evidence type="ECO:0000256" key="1">
    <source>
        <dbReference type="ARBA" id="ARBA00008226"/>
    </source>
</evidence>
<keyword evidence="6 9" id="KW-0030">Aminoacyl-tRNA synthetase</keyword>
<comment type="catalytic activity">
    <reaction evidence="7 9">
        <text>tRNA(Gly) + glycine + ATP = glycyl-tRNA(Gly) + AMP + diphosphate</text>
        <dbReference type="Rhea" id="RHEA:16013"/>
        <dbReference type="Rhea" id="RHEA-COMP:9664"/>
        <dbReference type="Rhea" id="RHEA-COMP:9683"/>
        <dbReference type="ChEBI" id="CHEBI:30616"/>
        <dbReference type="ChEBI" id="CHEBI:33019"/>
        <dbReference type="ChEBI" id="CHEBI:57305"/>
        <dbReference type="ChEBI" id="CHEBI:78442"/>
        <dbReference type="ChEBI" id="CHEBI:78522"/>
        <dbReference type="ChEBI" id="CHEBI:456215"/>
        <dbReference type="EC" id="6.1.1.14"/>
    </reaction>
</comment>
<evidence type="ECO:0000256" key="2">
    <source>
        <dbReference type="ARBA" id="ARBA00022598"/>
    </source>
</evidence>
<dbReference type="InterPro" id="IPR015944">
    <property type="entry name" value="Gly-tRNA-synth_bsu"/>
</dbReference>
<dbReference type="PRINTS" id="PR01044">
    <property type="entry name" value="TRNASYNTHGA"/>
</dbReference>
<dbReference type="Proteomes" id="UP000033572">
    <property type="component" value="Unassembled WGS sequence"/>
</dbReference>
<evidence type="ECO:0000256" key="7">
    <source>
        <dbReference type="ARBA" id="ARBA00047937"/>
    </source>
</evidence>
<dbReference type="InterPro" id="IPR045864">
    <property type="entry name" value="aa-tRNA-synth_II/BPL/LPL"/>
</dbReference>
<dbReference type="GO" id="GO:0006426">
    <property type="term" value="P:glycyl-tRNA aminoacylation"/>
    <property type="evidence" value="ECO:0007669"/>
    <property type="project" value="UniProtKB-UniRule"/>
</dbReference>
<protein>
    <recommendedName>
        <fullName evidence="8 9">Multifunctional fusion protein</fullName>
    </recommendedName>
    <domain>
        <recommendedName>
            <fullName evidence="9">Glycine--tRNA ligase beta subunit</fullName>
            <ecNumber evidence="9">6.1.1.14</ecNumber>
        </recommendedName>
        <alternativeName>
            <fullName evidence="9">Glycyl-tRNA synthetase beta subunit</fullName>
            <shortName evidence="9">GlyRS</shortName>
        </alternativeName>
    </domain>
    <domain>
        <recommendedName>
            <fullName evidence="8">Glycine--tRNA ligase alpha subunit</fullName>
        </recommendedName>
        <alternativeName>
            <fullName evidence="8">Glycyl-tRNA synthetase alpha subunit</fullName>
        </alternativeName>
    </domain>
</protein>
<comment type="similarity">
    <text evidence="1 9">Belongs to the class-II aminoacyl-tRNA synthetase family.</text>
</comment>
<dbReference type="Pfam" id="PF02092">
    <property type="entry name" value="tRNA_synt_2f"/>
    <property type="match status" value="1"/>
</dbReference>
<comment type="caution">
    <text evidence="10">The sequence shown here is derived from an EMBL/GenBank/DDBJ whole genome shotgun (WGS) entry which is preliminary data.</text>
</comment>
<dbReference type="EC" id="6.1.1.14" evidence="9"/>
<dbReference type="CDD" id="cd00733">
    <property type="entry name" value="GlyRS_alpha_core"/>
    <property type="match status" value="1"/>
</dbReference>
<dbReference type="InterPro" id="IPR006194">
    <property type="entry name" value="Gly-tRNA-synth_heterodimer"/>
</dbReference>
<dbReference type="Gene3D" id="1.20.58.180">
    <property type="entry name" value="Class II aaRS and biotin synthetases, domain 2"/>
    <property type="match status" value="1"/>
</dbReference>
<dbReference type="GeneID" id="94444677"/>
<evidence type="ECO:0000313" key="10">
    <source>
        <dbReference type="EMBL" id="KJL20076.1"/>
    </source>
</evidence>
<dbReference type="PANTHER" id="PTHR30075:SF2">
    <property type="entry name" value="GLYCINE--TRNA LIGASE, CHLOROPLASTIC_MITOCHONDRIAL 2"/>
    <property type="match status" value="1"/>
</dbReference>
<dbReference type="SUPFAM" id="SSF109604">
    <property type="entry name" value="HD-domain/PDEase-like"/>
    <property type="match status" value="1"/>
</dbReference>
<dbReference type="FunFam" id="3.30.930.10:FF:000006">
    <property type="entry name" value="Glycine--tRNA ligase alpha subunit"/>
    <property type="match status" value="1"/>
</dbReference>
<sequence length="1000" mass="108823">MTKHALSMQDAILKLQEYWAGVGCMVMQPLNAEVGAGTANPSTALRVLGPEPWKVAYVEPSVRPDDSRYGLNPNRLQTHHQFQVILKPEPGNPQELYLKSLEAIGVDLHAHDVRFVEDNWASPALGAWGLGWEVWLDGMEITQFTYFQQLGGLNLSPIPVEITYGLERILMALQGVDHFKDIEYSDGVSYGEIFGQSEYEMSRYYLDDADIETSRALFDAYALEARRLVENRLPVPAYSFALKCSHAFNILDARGAVSTTERTKAFSLMRNLVRDCARLWVEIRDELDHPLGVAEAPEALSRADAPTVSPDAAPADVLFEIGLEELPASEVPAITVTVRELLTTAFASTRLAFDDFRVDSTPRRVVVRIWGVPAVESELEHVARGPRWTAAFDEAGAPTNALNGFLRKNGAAVEEIVEVDVNGVRHVAVTRTLPGRPVTEVLSTVFEQVVGGLRADKNIRWSDPELSYARPIRWLLALWGTVEIPLAVSQVTSARTTRVLRTSEPPVREVVSLQDFDSILSEEHIILDRDARRGLIVDAAEKLAASVGGTIDIEGDAGLIDEITDLVEAPGPLLGSFSAEYLEVPSSVLTTVMKKHQRYLPIWVDGALSNSFIIVANGPFDEAVVRGGNENVLRARFEDAKFFWRADLEKTPEQFRLMLDKLLVEDRLGSFLDRSRRIEALASEFAEIADLDAQTATVVRSAGAVAKFDLASQLVIEFSGLAGTMAKEYAARAGYDEATSTAIEEMERPRFSGAALPETVPGAVLSLADRFDLLTGLTTVGISSTGSSDPFGIRRIAGGIIAVLRSRPELGISITEGISHAASGLAVQGLEVSDAVRAAVLDVLGKRYSQQLTSEGHEIAVVRAALPLVDSPSAADHAIETIESWLGSENFTAEFEALLRVVNITPADVAGEIAEGGSAEDAAFAAAVRRFDDALSGSAGIDAFLTALRDLAPHIDRFFGEVRVLDDDPQVRRARLGLLGVIAGHARTQADWAELKPLVP</sequence>
<dbReference type="HAMAP" id="MF_00254">
    <property type="entry name" value="Gly_tRNA_synth_alpha"/>
    <property type="match status" value="1"/>
</dbReference>
<dbReference type="GO" id="GO:0005829">
    <property type="term" value="C:cytosol"/>
    <property type="evidence" value="ECO:0007669"/>
    <property type="project" value="TreeGrafter"/>
</dbReference>
<dbReference type="Pfam" id="PF02091">
    <property type="entry name" value="tRNA-synt_2e"/>
    <property type="match status" value="1"/>
</dbReference>